<feature type="domain" description="DOMON" evidence="7">
    <location>
        <begin position="399"/>
        <end position="518"/>
    </location>
</feature>
<dbReference type="GO" id="GO:0016020">
    <property type="term" value="C:membrane"/>
    <property type="evidence" value="ECO:0007669"/>
    <property type="project" value="UniProtKB-SubCell"/>
</dbReference>
<organism evidence="8">
    <name type="scientific">Skeletonema marinoi</name>
    <dbReference type="NCBI Taxonomy" id="267567"/>
    <lineage>
        <taxon>Eukaryota</taxon>
        <taxon>Sar</taxon>
        <taxon>Stramenopiles</taxon>
        <taxon>Ochrophyta</taxon>
        <taxon>Bacillariophyta</taxon>
        <taxon>Coscinodiscophyceae</taxon>
        <taxon>Thalassiosirophycidae</taxon>
        <taxon>Thalassiosirales</taxon>
        <taxon>Skeletonemataceae</taxon>
        <taxon>Skeletonema</taxon>
        <taxon>Skeletonema marinoi-dohrnii complex</taxon>
    </lineage>
</organism>
<reference evidence="8" key="1">
    <citation type="submission" date="2021-01" db="EMBL/GenBank/DDBJ databases">
        <authorList>
            <person name="Corre E."/>
            <person name="Pelletier E."/>
            <person name="Niang G."/>
            <person name="Scheremetjew M."/>
            <person name="Finn R."/>
            <person name="Kale V."/>
            <person name="Holt S."/>
            <person name="Cochrane G."/>
            <person name="Meng A."/>
            <person name="Brown T."/>
            <person name="Cohen L."/>
        </authorList>
    </citation>
    <scope>NUCLEOTIDE SEQUENCE</scope>
    <source>
        <strain evidence="8">SM1012Den-03</strain>
    </source>
</reference>
<evidence type="ECO:0000256" key="1">
    <source>
        <dbReference type="ARBA" id="ARBA00004370"/>
    </source>
</evidence>
<gene>
    <name evidence="8" type="ORF">SMAR0320_LOCUS23327</name>
</gene>
<feature type="domain" description="DOMON" evidence="7">
    <location>
        <begin position="767"/>
        <end position="882"/>
    </location>
</feature>
<dbReference type="InterPro" id="IPR005018">
    <property type="entry name" value="DOMON_domain"/>
</dbReference>
<evidence type="ECO:0000256" key="3">
    <source>
        <dbReference type="ARBA" id="ARBA00022729"/>
    </source>
</evidence>
<feature type="chain" id="PRO_5030811397" description="DOMON domain-containing protein" evidence="6">
    <location>
        <begin position="18"/>
        <end position="902"/>
    </location>
</feature>
<evidence type="ECO:0000256" key="6">
    <source>
        <dbReference type="SAM" id="SignalP"/>
    </source>
</evidence>
<dbReference type="AlphaFoldDB" id="A0A7S2Q318"/>
<protein>
    <recommendedName>
        <fullName evidence="7">DOMON domain-containing protein</fullName>
    </recommendedName>
</protein>
<keyword evidence="4" id="KW-0472">Membrane</keyword>
<evidence type="ECO:0000256" key="2">
    <source>
        <dbReference type="ARBA" id="ARBA00022448"/>
    </source>
</evidence>
<feature type="region of interest" description="Disordered" evidence="5">
    <location>
        <begin position="127"/>
        <end position="215"/>
    </location>
</feature>
<comment type="subcellular location">
    <subcellularLocation>
        <location evidence="1">Membrane</location>
    </subcellularLocation>
</comment>
<evidence type="ECO:0000256" key="5">
    <source>
        <dbReference type="SAM" id="MobiDB-lite"/>
    </source>
</evidence>
<dbReference type="SMART" id="SM00664">
    <property type="entry name" value="DoH"/>
    <property type="match status" value="3"/>
</dbReference>
<dbReference type="EMBL" id="HBGZ01032623">
    <property type="protein sequence ID" value="CAD9631320.1"/>
    <property type="molecule type" value="Transcribed_RNA"/>
</dbReference>
<keyword evidence="3 6" id="KW-0732">Signal</keyword>
<evidence type="ECO:0000313" key="8">
    <source>
        <dbReference type="EMBL" id="CAD9631320.1"/>
    </source>
</evidence>
<feature type="compositionally biased region" description="Basic and acidic residues" evidence="5">
    <location>
        <begin position="127"/>
        <end position="173"/>
    </location>
</feature>
<sequence>MRLRFAILLAAIAPAGASLADQAQMTLRGSKSEKDEPADVVSTVTKGSRNRPVKTNAMGDDGSRKGNQRKNGGDGNVDERFVAVPKEAAAVTVGEIETVAKLKPIKKNDYIDKATYRAQKKAERAAELAEKESEREAEKALREAKKADKEAKKAELKAEKAQQEAEKPAEKDGKKKKKAALKKRLEAADNSTSIDEAEDESSNLSLLSDEDGWMPTPSPIEVLTPWPTEPPVALICPDEFDPERTEPYKAGDHVTVEASIFECQAGDFEEFCSIAELTNDIKKEHKDAKKLWKEAWKYVSPCTTAESASDELVEVNDTVEAETEDTSVIEIADDKDVAVEAEIDGEVAIDGAVDTDGAVDIDSLLQPRSAGLEQHNWDMGFEFAEEPCVSDVCSHQISDICLLHYQVNAPQGNEPSTITMELICEGVTWLGIGFSQDGQMAGSEAVIGVLGQEPRKYNLDGRYMGGVNPMDDSQQTLIDASINVYRGPITVLKFTKIMREQGEIELSPGDNTFLYAQGQSYYLGQHAHDSRGSFQLNLPSVEAPVVDMERSFDDVTETAITTVAPTTTVLEQPCTTEWCVEELGTECVLKYVVNYPFDEPSSITMDFTCAGEAWIGIGFSLDGIMDGSEAVIAGVGQEPRKYYLGGKWFGPGGVGEMPESQQTLIDTKVRVKWVEGSNGLVPLMKMRFTKLLSEPNEIEIRPGENLFLYAQGSTPSFPSYHAARDSFALTLPSNGPDSGADTSATVAPAAPEMQVTELSDECTLKHVVNVPAYTTRDECEDCSVTMELTCDSVAWVAVGFSVDGFMPGSEAVIGILGRNPEKYFLKRRNINRIFRLPDEAQTLTDASVTVDDGETVMRFTKMLNEPEEIPITQGLYFLFAFGRDENFGYHGPNSRGRFRLNL</sequence>
<dbReference type="InterPro" id="IPR045266">
    <property type="entry name" value="DOH_DOMON"/>
</dbReference>
<dbReference type="CDD" id="cd09631">
    <property type="entry name" value="DOMON_DOH"/>
    <property type="match status" value="3"/>
</dbReference>
<keyword evidence="2" id="KW-0813">Transport</keyword>
<accession>A0A7S2Q318</accession>
<feature type="region of interest" description="Disordered" evidence="5">
    <location>
        <begin position="27"/>
        <end position="80"/>
    </location>
</feature>
<feature type="signal peptide" evidence="6">
    <location>
        <begin position="1"/>
        <end position="17"/>
    </location>
</feature>
<dbReference type="PROSITE" id="PS50836">
    <property type="entry name" value="DOMON"/>
    <property type="match status" value="2"/>
</dbReference>
<evidence type="ECO:0000259" key="7">
    <source>
        <dbReference type="PROSITE" id="PS50836"/>
    </source>
</evidence>
<name>A0A7S2Q318_9STRA</name>
<dbReference type="PANTHER" id="PTHR23130:SF171">
    <property type="entry name" value="OS01G0895300 PROTEIN"/>
    <property type="match status" value="1"/>
</dbReference>
<proteinExistence type="predicted"/>
<dbReference type="PANTHER" id="PTHR23130">
    <property type="entry name" value="CYTOCHROME B561 AND DOMON DOMAIN-CONTAINING PROTEIN"/>
    <property type="match status" value="1"/>
</dbReference>
<evidence type="ECO:0000256" key="4">
    <source>
        <dbReference type="ARBA" id="ARBA00023136"/>
    </source>
</evidence>